<dbReference type="AlphaFoldDB" id="A0A1H3PN71"/>
<accession>A0A1H3PN71</accession>
<proteinExistence type="predicted"/>
<protein>
    <submittedName>
        <fullName evidence="1">Uncharacterized protein</fullName>
    </submittedName>
</protein>
<evidence type="ECO:0000313" key="2">
    <source>
        <dbReference type="Proteomes" id="UP000198891"/>
    </source>
</evidence>
<dbReference type="STRING" id="381665.SAMN05216554_1991"/>
<sequence>MLSHEGAETGRKITLVSPDVEYGEFLRVGAEALGQSIIQVAPAKFSLVLIGWPETILAEWLGEAESPDVGG</sequence>
<dbReference type="Proteomes" id="UP000198891">
    <property type="component" value="Unassembled WGS sequence"/>
</dbReference>
<organism evidence="1 2">
    <name type="scientific">Herbiconiux ginsengi</name>
    <dbReference type="NCBI Taxonomy" id="381665"/>
    <lineage>
        <taxon>Bacteria</taxon>
        <taxon>Bacillati</taxon>
        <taxon>Actinomycetota</taxon>
        <taxon>Actinomycetes</taxon>
        <taxon>Micrococcales</taxon>
        <taxon>Microbacteriaceae</taxon>
        <taxon>Herbiconiux</taxon>
    </lineage>
</organism>
<dbReference type="EMBL" id="FNPZ01000002">
    <property type="protein sequence ID" value="SDZ02468.1"/>
    <property type="molecule type" value="Genomic_DNA"/>
</dbReference>
<name>A0A1H3PN71_9MICO</name>
<reference evidence="1 2" key="1">
    <citation type="submission" date="2016-10" db="EMBL/GenBank/DDBJ databases">
        <authorList>
            <person name="de Groot N.N."/>
        </authorList>
    </citation>
    <scope>NUCLEOTIDE SEQUENCE [LARGE SCALE GENOMIC DNA]</scope>
    <source>
        <strain evidence="1 2">CGMCC 4.3491</strain>
    </source>
</reference>
<evidence type="ECO:0000313" key="1">
    <source>
        <dbReference type="EMBL" id="SDZ02468.1"/>
    </source>
</evidence>
<keyword evidence="2" id="KW-1185">Reference proteome</keyword>
<gene>
    <name evidence="1" type="ORF">SAMN05216554_1991</name>
</gene>